<dbReference type="SUPFAM" id="SSF54593">
    <property type="entry name" value="Glyoxalase/Bleomycin resistance protein/Dihydroxybiphenyl dioxygenase"/>
    <property type="match status" value="1"/>
</dbReference>
<accession>A0AAU7LMD9</accession>
<dbReference type="Pfam" id="PF06983">
    <property type="entry name" value="3-dmu-9_3-mt"/>
    <property type="match status" value="1"/>
</dbReference>
<dbReference type="EMBL" id="CP157675">
    <property type="protein sequence ID" value="XBP68785.1"/>
    <property type="molecule type" value="Genomic_DNA"/>
</dbReference>
<name>A0AAU7LMD9_9BURK</name>
<proteinExistence type="predicted"/>
<evidence type="ECO:0000313" key="2">
    <source>
        <dbReference type="EMBL" id="XBP68785.1"/>
    </source>
</evidence>
<organism evidence="2">
    <name type="scientific">Polaromonas hydrogenivorans</name>
    <dbReference type="NCBI Taxonomy" id="335476"/>
    <lineage>
        <taxon>Bacteria</taxon>
        <taxon>Pseudomonadati</taxon>
        <taxon>Pseudomonadota</taxon>
        <taxon>Betaproteobacteria</taxon>
        <taxon>Burkholderiales</taxon>
        <taxon>Comamonadaceae</taxon>
        <taxon>Polaromonas</taxon>
    </lineage>
</organism>
<dbReference type="PIRSF" id="PIRSF021700">
    <property type="entry name" value="3_dmu_93_MTrfase"/>
    <property type="match status" value="1"/>
</dbReference>
<dbReference type="PANTHER" id="PTHR33990:SF2">
    <property type="entry name" value="PHNB-LIKE DOMAIN-CONTAINING PROTEIN"/>
    <property type="match status" value="1"/>
</dbReference>
<dbReference type="InterPro" id="IPR029068">
    <property type="entry name" value="Glyas_Bleomycin-R_OHBP_Dase"/>
</dbReference>
<dbReference type="InterPro" id="IPR009725">
    <property type="entry name" value="3_dmu_93_MTrfase"/>
</dbReference>
<evidence type="ECO:0000259" key="1">
    <source>
        <dbReference type="Pfam" id="PF06983"/>
    </source>
</evidence>
<feature type="domain" description="PhnB-like" evidence="1">
    <location>
        <begin position="15"/>
        <end position="77"/>
    </location>
</feature>
<protein>
    <submittedName>
        <fullName evidence="2">VOC family protein</fullName>
    </submittedName>
</protein>
<reference evidence="2" key="1">
    <citation type="submission" date="2024-05" db="EMBL/GenBank/DDBJ databases">
        <authorList>
            <person name="Bunk B."/>
            <person name="Swiderski J."/>
            <person name="Sproer C."/>
            <person name="Thiel V."/>
        </authorList>
    </citation>
    <scope>NUCLEOTIDE SEQUENCE</scope>
    <source>
        <strain evidence="2">DSM 17735</strain>
    </source>
</reference>
<dbReference type="RefSeq" id="WP_349276913.1">
    <property type="nucleotide sequence ID" value="NZ_CBCSCU010000022.1"/>
</dbReference>
<dbReference type="AlphaFoldDB" id="A0AAU7LMD9"/>
<dbReference type="Gene3D" id="3.10.180.10">
    <property type="entry name" value="2,3-Dihydroxybiphenyl 1,2-Dioxygenase, domain 1"/>
    <property type="match status" value="1"/>
</dbReference>
<sequence>MKITQKIAPCLWFDGQPFTALNGGPEFKFNEAISFQVFCDTQEEIDGYWNQLSAGGDEKAQICGWLKDRFGVSWQIVPSMLPDMVSDPDSPNGQRAMKAMMQMKKLDIAELKQAYAG</sequence>
<dbReference type="InterPro" id="IPR028973">
    <property type="entry name" value="PhnB-like"/>
</dbReference>
<dbReference type="PANTHER" id="PTHR33990">
    <property type="entry name" value="PROTEIN YJDN-RELATED"/>
    <property type="match status" value="1"/>
</dbReference>
<gene>
    <name evidence="2" type="ORF">ABLV49_12800</name>
</gene>